<evidence type="ECO:0000313" key="1">
    <source>
        <dbReference type="EMBL" id="SRX94952.1"/>
    </source>
</evidence>
<accession>A0A375Z1J7</accession>
<protein>
    <submittedName>
        <fullName evidence="1">Uncharacterized protein</fullName>
    </submittedName>
</protein>
<sequence length="29" mass="3148">MPVRYEPGCGRVVAAAYGDMSGDIQDEFL</sequence>
<gene>
    <name evidence="1" type="ORF">MSP7336_03215</name>
</gene>
<organism evidence="1 2">
    <name type="scientific">Mycobacterium shimoidei</name>
    <dbReference type="NCBI Taxonomy" id="29313"/>
    <lineage>
        <taxon>Bacteria</taxon>
        <taxon>Bacillati</taxon>
        <taxon>Actinomycetota</taxon>
        <taxon>Actinomycetes</taxon>
        <taxon>Mycobacteriales</taxon>
        <taxon>Mycobacteriaceae</taxon>
        <taxon>Mycobacterium</taxon>
    </lineage>
</organism>
<keyword evidence="2" id="KW-1185">Reference proteome</keyword>
<proteinExistence type="predicted"/>
<dbReference type="Proteomes" id="UP000252015">
    <property type="component" value="Unassembled WGS sequence"/>
</dbReference>
<dbReference type="EMBL" id="UEGW01000001">
    <property type="protein sequence ID" value="SRX94952.1"/>
    <property type="molecule type" value="Genomic_DNA"/>
</dbReference>
<reference evidence="1 2" key="1">
    <citation type="submission" date="2018-05" db="EMBL/GenBank/DDBJ databases">
        <authorList>
            <consortium name="IHU Genomes"/>
        </authorList>
    </citation>
    <scope>NUCLEOTIDE SEQUENCE [LARGE SCALE GENOMIC DNA]</scope>
    <source>
        <strain evidence="1 2">P7336</strain>
    </source>
</reference>
<name>A0A375Z1J7_MYCSH</name>
<dbReference type="AlphaFoldDB" id="A0A375Z1J7"/>
<evidence type="ECO:0000313" key="2">
    <source>
        <dbReference type="Proteomes" id="UP000252015"/>
    </source>
</evidence>